<dbReference type="Gene3D" id="1.20.200.10">
    <property type="entry name" value="Fumarase/aspartase (Central domain)"/>
    <property type="match status" value="1"/>
</dbReference>
<accession>A0A0F9BXY0</accession>
<dbReference type="GO" id="GO:0005829">
    <property type="term" value="C:cytosol"/>
    <property type="evidence" value="ECO:0007669"/>
    <property type="project" value="TreeGrafter"/>
</dbReference>
<reference evidence="4" key="1">
    <citation type="journal article" date="2015" name="Nature">
        <title>Complex archaea that bridge the gap between prokaryotes and eukaryotes.</title>
        <authorList>
            <person name="Spang A."/>
            <person name="Saw J.H."/>
            <person name="Jorgensen S.L."/>
            <person name="Zaremba-Niedzwiedzka K."/>
            <person name="Martijn J."/>
            <person name="Lind A.E."/>
            <person name="van Eijk R."/>
            <person name="Schleper C."/>
            <person name="Guy L."/>
            <person name="Ettema T.J."/>
        </authorList>
    </citation>
    <scope>NUCLEOTIDE SEQUENCE</scope>
</reference>
<dbReference type="PANTHER" id="PTHR43172">
    <property type="entry name" value="ADENYLOSUCCINATE LYASE"/>
    <property type="match status" value="1"/>
</dbReference>
<evidence type="ECO:0000259" key="3">
    <source>
        <dbReference type="Pfam" id="PF08328"/>
    </source>
</evidence>
<dbReference type="GO" id="GO:0070626">
    <property type="term" value="F:(S)-2-(5-amino-1-(5-phospho-D-ribosyl)imidazole-4-carboxamido) succinate lyase (fumarate-forming) activity"/>
    <property type="evidence" value="ECO:0007669"/>
    <property type="project" value="TreeGrafter"/>
</dbReference>
<dbReference type="GO" id="GO:0006188">
    <property type="term" value="P:IMP biosynthetic process"/>
    <property type="evidence" value="ECO:0007669"/>
    <property type="project" value="InterPro"/>
</dbReference>
<dbReference type="InterPro" id="IPR008948">
    <property type="entry name" value="L-Aspartase-like"/>
</dbReference>
<keyword evidence="1" id="KW-0456">Lyase</keyword>
<feature type="non-terminal residue" evidence="4">
    <location>
        <position position="1"/>
    </location>
</feature>
<dbReference type="GO" id="GO:0004018">
    <property type="term" value="F:N6-(1,2-dicarboxyethyl)AMP AMP-lyase (fumarate-forming) activity"/>
    <property type="evidence" value="ECO:0007669"/>
    <property type="project" value="InterPro"/>
</dbReference>
<feature type="domain" description="Fumarate lyase N-terminal" evidence="2">
    <location>
        <begin position="12"/>
        <end position="123"/>
    </location>
</feature>
<dbReference type="GO" id="GO:0044208">
    <property type="term" value="P:'de novo' AMP biosynthetic process"/>
    <property type="evidence" value="ECO:0007669"/>
    <property type="project" value="TreeGrafter"/>
</dbReference>
<name>A0A0F9BXY0_9ZZZZ</name>
<dbReference type="AlphaFoldDB" id="A0A0F9BXY0"/>
<dbReference type="PROSITE" id="PS00163">
    <property type="entry name" value="FUMARATE_LYASES"/>
    <property type="match status" value="1"/>
</dbReference>
<evidence type="ECO:0000313" key="4">
    <source>
        <dbReference type="EMBL" id="KKL18787.1"/>
    </source>
</evidence>
<dbReference type="InterPro" id="IPR013539">
    <property type="entry name" value="PurB_C"/>
</dbReference>
<gene>
    <name evidence="4" type="ORF">LCGC14_2472040</name>
</gene>
<dbReference type="SUPFAM" id="SSF48557">
    <property type="entry name" value="L-aspartase-like"/>
    <property type="match status" value="1"/>
</dbReference>
<protein>
    <recommendedName>
        <fullName evidence="5">Adenylosuccinate lyase C-terminal domain-containing protein</fullName>
    </recommendedName>
</protein>
<dbReference type="Gene3D" id="1.10.40.30">
    <property type="entry name" value="Fumarase/aspartase (C-terminal domain)"/>
    <property type="match status" value="1"/>
</dbReference>
<dbReference type="Pfam" id="PF08328">
    <property type="entry name" value="ASL_C"/>
    <property type="match status" value="1"/>
</dbReference>
<organism evidence="4">
    <name type="scientific">marine sediment metagenome</name>
    <dbReference type="NCBI Taxonomy" id="412755"/>
    <lineage>
        <taxon>unclassified sequences</taxon>
        <taxon>metagenomes</taxon>
        <taxon>ecological metagenomes</taxon>
    </lineage>
</organism>
<evidence type="ECO:0000259" key="2">
    <source>
        <dbReference type="Pfam" id="PF00206"/>
    </source>
</evidence>
<feature type="domain" description="Adenylosuccinate lyase PurB C-terminal" evidence="3">
    <location>
        <begin position="142"/>
        <end position="240"/>
    </location>
</feature>
<dbReference type="EMBL" id="LAZR01038737">
    <property type="protein sequence ID" value="KKL18787.1"/>
    <property type="molecule type" value="Genomic_DNA"/>
</dbReference>
<sequence>FGERLLKIVEAVENLRGKMSGAVGAYNASSLLFEDPRKFEEEVLAELDLEPAGFSSQIIEPEYQLDLMHGVVSAFGVLAQISDDMRHLQRTEIGELGERFEKGQVGSSTMPHKRNPWNFEHVKSLWKEFYPRMLTRYSDQLSDHQRDLTNSASNRFTVEVVTAFTLAMTRLTKPLKKLVVDYSRLKENLSLTGGMFLAEPLYILLASKGIMNAHELVKRVTLKAEKENISIFELIKKDSNFDKIAEMDAWKNLEKDPANYTGKSKERALEISQIWKKRTGLIKKNCEQYRVIQKT</sequence>
<dbReference type="InterPro" id="IPR020557">
    <property type="entry name" value="Fumarate_lyase_CS"/>
</dbReference>
<dbReference type="Pfam" id="PF00206">
    <property type="entry name" value="Lyase_1"/>
    <property type="match status" value="1"/>
</dbReference>
<evidence type="ECO:0008006" key="5">
    <source>
        <dbReference type="Google" id="ProtNLM"/>
    </source>
</evidence>
<proteinExistence type="predicted"/>
<dbReference type="PANTHER" id="PTHR43172:SF1">
    <property type="entry name" value="ADENYLOSUCCINATE LYASE"/>
    <property type="match status" value="1"/>
</dbReference>
<comment type="caution">
    <text evidence="4">The sequence shown here is derived from an EMBL/GenBank/DDBJ whole genome shotgun (WGS) entry which is preliminary data.</text>
</comment>
<evidence type="ECO:0000256" key="1">
    <source>
        <dbReference type="ARBA" id="ARBA00023239"/>
    </source>
</evidence>
<dbReference type="InterPro" id="IPR022761">
    <property type="entry name" value="Fumarate_lyase_N"/>
</dbReference>